<feature type="compositionally biased region" description="Pro residues" evidence="1">
    <location>
        <begin position="159"/>
        <end position="172"/>
    </location>
</feature>
<evidence type="ECO:0000313" key="3">
    <source>
        <dbReference type="Proteomes" id="UP000815677"/>
    </source>
</evidence>
<organism evidence="2 3">
    <name type="scientific">Mycena chlorophos</name>
    <name type="common">Agaric fungus</name>
    <name type="synonym">Agaricus chlorophos</name>
    <dbReference type="NCBI Taxonomy" id="658473"/>
    <lineage>
        <taxon>Eukaryota</taxon>
        <taxon>Fungi</taxon>
        <taxon>Dikarya</taxon>
        <taxon>Basidiomycota</taxon>
        <taxon>Agaricomycotina</taxon>
        <taxon>Agaricomycetes</taxon>
        <taxon>Agaricomycetidae</taxon>
        <taxon>Agaricales</taxon>
        <taxon>Marasmiineae</taxon>
        <taxon>Mycenaceae</taxon>
        <taxon>Mycena</taxon>
    </lineage>
</organism>
<reference evidence="2" key="1">
    <citation type="submission" date="2014-09" db="EMBL/GenBank/DDBJ databases">
        <title>Genome sequence of the luminous mushroom Mycena chlorophos for searching fungal bioluminescence genes.</title>
        <authorList>
            <person name="Tanaka Y."/>
            <person name="Kasuga D."/>
            <person name="Oba Y."/>
            <person name="Hase S."/>
            <person name="Sato K."/>
            <person name="Oba Y."/>
            <person name="Sakakibara Y."/>
        </authorList>
    </citation>
    <scope>NUCLEOTIDE SEQUENCE</scope>
</reference>
<dbReference type="Proteomes" id="UP000815677">
    <property type="component" value="Unassembled WGS sequence"/>
</dbReference>
<evidence type="ECO:0000313" key="2">
    <source>
        <dbReference type="EMBL" id="GAT47540.1"/>
    </source>
</evidence>
<accession>A0ABQ0L8P5</accession>
<proteinExistence type="predicted"/>
<feature type="region of interest" description="Disordered" evidence="1">
    <location>
        <begin position="139"/>
        <end position="192"/>
    </location>
</feature>
<dbReference type="EMBL" id="DF843655">
    <property type="protein sequence ID" value="GAT47540.1"/>
    <property type="molecule type" value="Genomic_DNA"/>
</dbReference>
<feature type="compositionally biased region" description="Low complexity" evidence="1">
    <location>
        <begin position="336"/>
        <end position="347"/>
    </location>
</feature>
<feature type="region of interest" description="Disordered" evidence="1">
    <location>
        <begin position="331"/>
        <end position="373"/>
    </location>
</feature>
<evidence type="ECO:0000256" key="1">
    <source>
        <dbReference type="SAM" id="MobiDB-lite"/>
    </source>
</evidence>
<name>A0ABQ0L8P5_MYCCL</name>
<gene>
    <name evidence="2" type="ORF">MCHLO_04998</name>
</gene>
<keyword evidence="3" id="KW-1185">Reference proteome</keyword>
<sequence>MSAPVPVAGTPLPDLPPAAGSACPSCHKGTIRFSVLIHGTYSNDHAGSYITKCSYNIDPRSTARHITDVALNGRCNAMWITTDAPNMKPRRAGSCPPTALCGGSGQRNLACPHLNCQTCCHARILADETYVCSVGTHMAGPKTPHKAKKVASQAATPTGTPPPESSPIPPTPSLARPSKAVRPQVQPDVDTPHRHNLSLYFQAPADFVARSLGVPIPAAMASTRQAQLAEVREANKILNVTWYSEVADPSPRKFIVAAPNLPLFNPASSELLKTNTGVNLRQYSILVNNQWEGREVALTGLEAKQLLILGPPQLVGQPFIPAEEEAPISDQVPIASSSHTKVVSPSSDSEDETVASSGPANPPVPSQPYQSWAHTRMAGQRGPIPNSVFYQVADAKKKGLFVNNLDTLNLKFQHLGYIPSATTWRRQRLNWEARGEPEEDD</sequence>
<protein>
    <submittedName>
        <fullName evidence="2">Uncharacterized protein</fullName>
    </submittedName>
</protein>